<evidence type="ECO:0000256" key="2">
    <source>
        <dbReference type="ARBA" id="ARBA00023125"/>
    </source>
</evidence>
<dbReference type="OrthoDB" id="167859at2759"/>
<evidence type="ECO:0000256" key="3">
    <source>
        <dbReference type="ARBA" id="ARBA00023163"/>
    </source>
</evidence>
<feature type="domain" description="RWP-RK" evidence="5">
    <location>
        <begin position="37"/>
        <end position="121"/>
    </location>
</feature>
<dbReference type="Pfam" id="PF02042">
    <property type="entry name" value="RWP-RK"/>
    <property type="match status" value="1"/>
</dbReference>
<dbReference type="AlphaFoldDB" id="A0A024FWB4"/>
<sequence>MDFSIKLPRMSPPAKTRAVPNAMYYNMDQILCGSNRDSVAGSKRSKRSRLVYDFPIHVLRRYFHIPQRHAARQLGCSVITLKRNCKRHGIRWPFRNWKAQGGLLDGKFDLNCESREADWIDFATRQFEDCKNKMPCEKTKAAIAFSRLPFDCMKENQARFE</sequence>
<dbReference type="InParanoid" id="A0A024FWB4"/>
<dbReference type="InterPro" id="IPR003035">
    <property type="entry name" value="RWP-RK_dom"/>
</dbReference>
<evidence type="ECO:0000256" key="1">
    <source>
        <dbReference type="ARBA" id="ARBA00023015"/>
    </source>
</evidence>
<keyword evidence="7" id="KW-1185">Reference proteome</keyword>
<organism evidence="6 7">
    <name type="scientific">Albugo candida</name>
    <dbReference type="NCBI Taxonomy" id="65357"/>
    <lineage>
        <taxon>Eukaryota</taxon>
        <taxon>Sar</taxon>
        <taxon>Stramenopiles</taxon>
        <taxon>Oomycota</taxon>
        <taxon>Peronosporomycetes</taxon>
        <taxon>Albuginales</taxon>
        <taxon>Albuginaceae</taxon>
        <taxon>Albugo</taxon>
    </lineage>
</organism>
<dbReference type="PROSITE" id="PS51519">
    <property type="entry name" value="RWP_RK"/>
    <property type="match status" value="1"/>
</dbReference>
<evidence type="ECO:0000313" key="6">
    <source>
        <dbReference type="EMBL" id="CCI11331.1"/>
    </source>
</evidence>
<name>A0A024FWB4_9STRA</name>
<protein>
    <recommendedName>
        <fullName evidence="5">RWP-RK domain-containing protein</fullName>
    </recommendedName>
</protein>
<evidence type="ECO:0000313" key="7">
    <source>
        <dbReference type="Proteomes" id="UP000053237"/>
    </source>
</evidence>
<proteinExistence type="predicted"/>
<evidence type="ECO:0000259" key="5">
    <source>
        <dbReference type="PROSITE" id="PS51519"/>
    </source>
</evidence>
<dbReference type="Proteomes" id="UP000053237">
    <property type="component" value="Unassembled WGS sequence"/>
</dbReference>
<accession>A0A024FWB4</accession>
<evidence type="ECO:0000256" key="4">
    <source>
        <dbReference type="ARBA" id="ARBA00023242"/>
    </source>
</evidence>
<dbReference type="EMBL" id="CAIX01000945">
    <property type="protein sequence ID" value="CCI11331.1"/>
    <property type="molecule type" value="Genomic_DNA"/>
</dbReference>
<keyword evidence="1" id="KW-0805">Transcription regulation</keyword>
<gene>
    <name evidence="6" type="ORF">BN9_127430</name>
</gene>
<comment type="caution">
    <text evidence="6">The sequence shown here is derived from an EMBL/GenBank/DDBJ whole genome shotgun (WGS) entry which is preliminary data.</text>
</comment>
<reference evidence="6 7" key="1">
    <citation type="submission" date="2012-05" db="EMBL/GenBank/DDBJ databases">
        <title>Recombination and specialization in a pathogen metapopulation.</title>
        <authorList>
            <person name="Gardiner A."/>
            <person name="Kemen E."/>
            <person name="Schultz-Larsen T."/>
            <person name="MacLean D."/>
            <person name="Van Oosterhout C."/>
            <person name="Jones J.D.G."/>
        </authorList>
    </citation>
    <scope>NUCLEOTIDE SEQUENCE [LARGE SCALE GENOMIC DNA]</scope>
    <source>
        <strain evidence="6 7">Ac Nc2</strain>
    </source>
</reference>
<keyword evidence="3" id="KW-0804">Transcription</keyword>
<dbReference type="GO" id="GO:0003677">
    <property type="term" value="F:DNA binding"/>
    <property type="evidence" value="ECO:0007669"/>
    <property type="project" value="UniProtKB-KW"/>
</dbReference>
<keyword evidence="4" id="KW-0539">Nucleus</keyword>
<keyword evidence="2" id="KW-0238">DNA-binding</keyword>